<feature type="transmembrane region" description="Helical" evidence="10">
    <location>
        <begin position="242"/>
        <end position="259"/>
    </location>
</feature>
<dbReference type="EMBL" id="JBHLWN010000049">
    <property type="protein sequence ID" value="MFC0213403.1"/>
    <property type="molecule type" value="Genomic_DNA"/>
</dbReference>
<comment type="catalytic activity">
    <reaction evidence="1">
        <text>ATP + protein L-histidine = ADP + protein N-phospho-L-histidine.</text>
        <dbReference type="EC" id="2.7.13.3"/>
    </reaction>
</comment>
<keyword evidence="9" id="KW-0175">Coiled coil</keyword>
<evidence type="ECO:0000256" key="6">
    <source>
        <dbReference type="ARBA" id="ARBA00022777"/>
    </source>
</evidence>
<dbReference type="PANTHER" id="PTHR43711:SF1">
    <property type="entry name" value="HISTIDINE KINASE 1"/>
    <property type="match status" value="1"/>
</dbReference>
<sequence length="701" mass="78622">MNFRYQRILLLLLSLAAFLSAFAPSAHAIHGNPLRAERGELDASTYDIAHQPPLPLDGEWEFYGSQLLDPAQFTNRTPEMRQADYLSVPKAWPATTRSGITVPSHGYATYRLTVRLGSELQNRQLAVYMPSVATSYKLWINGRLAASNGIVADNREQMVPANYRKVVYFDTNEDQVELVVQAANFVQRKGGLWQSLRLGSADAVSFERDTNIAVEMFLAGALTLMGIYHIGLYAFRRSEPAALLFGLLSLAFAVRSMLLGETMAVRLFPGLAWEPAVKIEYISGMIALPLFMYFCRFQYKGQFSKRWAGIALTFTTLCCLLVLATPARVYTYMMLPVQLFAVVMLLYALYVFMVMVGRKQEGALRNFIALLVFFGTFIHDTLFYNHLIHTKQLLGFGLVTYLLVQAVNISSRFSRSFTRAEQLSRQLRELNDTLEHKVSERTAELERSNAKLQQAYNDMTLLEASRRMLLSNISHELKTPLTSIQGYTRAIIDGVISGPPKKYLELIYEKSKILQHIFQDLLELSKLETGKMEFRFELLPAKDLLHLMYHKYEWEAESKGLTVTLEENIEPRDGCEAMINVDTLRIEQAFANLVMNAVKFTAPGGSIQVRAALIDTPDTGPRFVISVSDTGPGIPEHELGFIFDRFYKGAYSRKIQSAGAGLGLAIAKEMMGLHGGAIEVHSTSGQGSTFSISLPAVWIPL</sequence>
<keyword evidence="10" id="KW-0812">Transmembrane</keyword>
<evidence type="ECO:0000256" key="3">
    <source>
        <dbReference type="ARBA" id="ARBA00022553"/>
    </source>
</evidence>
<dbReference type="Proteomes" id="UP001589776">
    <property type="component" value="Unassembled WGS sequence"/>
</dbReference>
<feature type="transmembrane region" description="Helical" evidence="10">
    <location>
        <begin position="307"/>
        <end position="327"/>
    </location>
</feature>
<evidence type="ECO:0000256" key="5">
    <source>
        <dbReference type="ARBA" id="ARBA00022741"/>
    </source>
</evidence>
<keyword evidence="3" id="KW-0597">Phosphoprotein</keyword>
<dbReference type="InterPro" id="IPR050736">
    <property type="entry name" value="Sensor_HK_Regulatory"/>
</dbReference>
<evidence type="ECO:0000259" key="12">
    <source>
        <dbReference type="PROSITE" id="PS50109"/>
    </source>
</evidence>
<evidence type="ECO:0000256" key="9">
    <source>
        <dbReference type="SAM" id="Coils"/>
    </source>
</evidence>
<evidence type="ECO:0000256" key="10">
    <source>
        <dbReference type="SAM" id="Phobius"/>
    </source>
</evidence>
<dbReference type="PROSITE" id="PS50109">
    <property type="entry name" value="HIS_KIN"/>
    <property type="match status" value="1"/>
</dbReference>
<evidence type="ECO:0000256" key="8">
    <source>
        <dbReference type="ARBA" id="ARBA00023012"/>
    </source>
</evidence>
<feature type="transmembrane region" description="Helical" evidence="10">
    <location>
        <begin position="367"/>
        <end position="387"/>
    </location>
</feature>
<dbReference type="EC" id="2.7.13.3" evidence="2"/>
<reference evidence="13 14" key="1">
    <citation type="submission" date="2024-09" db="EMBL/GenBank/DDBJ databases">
        <authorList>
            <person name="Sun Q."/>
            <person name="Mori K."/>
        </authorList>
    </citation>
    <scope>NUCLEOTIDE SEQUENCE [LARGE SCALE GENOMIC DNA]</scope>
    <source>
        <strain evidence="13 14">CCM 7759</strain>
    </source>
</reference>
<keyword evidence="10" id="KW-1133">Transmembrane helix</keyword>
<dbReference type="InterPro" id="IPR011623">
    <property type="entry name" value="7TMR_DISM_rcpt_extracell_dom1"/>
</dbReference>
<comment type="caution">
    <text evidence="13">The sequence shown here is derived from an EMBL/GenBank/DDBJ whole genome shotgun (WGS) entry which is preliminary data.</text>
</comment>
<evidence type="ECO:0000256" key="1">
    <source>
        <dbReference type="ARBA" id="ARBA00000085"/>
    </source>
</evidence>
<keyword evidence="5" id="KW-0547">Nucleotide-binding</keyword>
<dbReference type="GO" id="GO:0005524">
    <property type="term" value="F:ATP binding"/>
    <property type="evidence" value="ECO:0007669"/>
    <property type="project" value="UniProtKB-KW"/>
</dbReference>
<keyword evidence="10" id="KW-0472">Membrane</keyword>
<dbReference type="CDD" id="cd00082">
    <property type="entry name" value="HisKA"/>
    <property type="match status" value="1"/>
</dbReference>
<feature type="coiled-coil region" evidence="9">
    <location>
        <begin position="420"/>
        <end position="465"/>
    </location>
</feature>
<dbReference type="Pfam" id="PF02518">
    <property type="entry name" value="HATPase_c"/>
    <property type="match status" value="1"/>
</dbReference>
<dbReference type="InterPro" id="IPR036097">
    <property type="entry name" value="HisK_dim/P_sf"/>
</dbReference>
<feature type="transmembrane region" description="Helical" evidence="10">
    <location>
        <begin position="279"/>
        <end position="295"/>
    </location>
</feature>
<keyword evidence="4" id="KW-0808">Transferase</keyword>
<feature type="chain" id="PRO_5046358567" description="histidine kinase" evidence="11">
    <location>
        <begin position="29"/>
        <end position="701"/>
    </location>
</feature>
<evidence type="ECO:0000256" key="7">
    <source>
        <dbReference type="ARBA" id="ARBA00022840"/>
    </source>
</evidence>
<dbReference type="SMART" id="SM00387">
    <property type="entry name" value="HATPase_c"/>
    <property type="match status" value="1"/>
</dbReference>
<evidence type="ECO:0000256" key="2">
    <source>
        <dbReference type="ARBA" id="ARBA00012438"/>
    </source>
</evidence>
<dbReference type="SUPFAM" id="SSF49785">
    <property type="entry name" value="Galactose-binding domain-like"/>
    <property type="match status" value="1"/>
</dbReference>
<dbReference type="Gene3D" id="2.60.120.260">
    <property type="entry name" value="Galactose-binding domain-like"/>
    <property type="match status" value="1"/>
</dbReference>
<dbReference type="InterPro" id="IPR036890">
    <property type="entry name" value="HATPase_C_sf"/>
</dbReference>
<keyword evidence="14" id="KW-1185">Reference proteome</keyword>
<dbReference type="Pfam" id="PF00512">
    <property type="entry name" value="HisKA"/>
    <property type="match status" value="1"/>
</dbReference>
<dbReference type="Pfam" id="PF07695">
    <property type="entry name" value="7TMR-DISM_7TM"/>
    <property type="match status" value="1"/>
</dbReference>
<organism evidence="13 14">
    <name type="scientific">Paenibacillus chartarius</name>
    <dbReference type="NCBI Taxonomy" id="747481"/>
    <lineage>
        <taxon>Bacteria</taxon>
        <taxon>Bacillati</taxon>
        <taxon>Bacillota</taxon>
        <taxon>Bacilli</taxon>
        <taxon>Bacillales</taxon>
        <taxon>Paenibacillaceae</taxon>
        <taxon>Paenibacillus</taxon>
    </lineage>
</organism>
<dbReference type="CDD" id="cd00075">
    <property type="entry name" value="HATPase"/>
    <property type="match status" value="1"/>
</dbReference>
<dbReference type="PRINTS" id="PR00344">
    <property type="entry name" value="BCTRLSENSOR"/>
</dbReference>
<proteinExistence type="predicted"/>
<feature type="transmembrane region" description="Helical" evidence="10">
    <location>
        <begin position="333"/>
        <end position="355"/>
    </location>
</feature>
<keyword evidence="6" id="KW-0418">Kinase</keyword>
<dbReference type="RefSeq" id="WP_377470701.1">
    <property type="nucleotide sequence ID" value="NZ_JBHLWN010000049.1"/>
</dbReference>
<name>A0ABV6DL74_9BACL</name>
<feature type="transmembrane region" description="Helical" evidence="10">
    <location>
        <begin position="216"/>
        <end position="235"/>
    </location>
</feature>
<evidence type="ECO:0000313" key="14">
    <source>
        <dbReference type="Proteomes" id="UP001589776"/>
    </source>
</evidence>
<evidence type="ECO:0000256" key="11">
    <source>
        <dbReference type="SAM" id="SignalP"/>
    </source>
</evidence>
<protein>
    <recommendedName>
        <fullName evidence="2">histidine kinase</fullName>
        <ecNumber evidence="2">2.7.13.3</ecNumber>
    </recommendedName>
</protein>
<keyword evidence="11" id="KW-0732">Signal</keyword>
<accession>A0ABV6DL74</accession>
<dbReference type="InterPro" id="IPR003661">
    <property type="entry name" value="HisK_dim/P_dom"/>
</dbReference>
<dbReference type="SUPFAM" id="SSF47384">
    <property type="entry name" value="Homodimeric domain of signal transducing histidine kinase"/>
    <property type="match status" value="1"/>
</dbReference>
<evidence type="ECO:0000313" key="13">
    <source>
        <dbReference type="EMBL" id="MFC0213403.1"/>
    </source>
</evidence>
<dbReference type="Gene3D" id="1.10.287.130">
    <property type="match status" value="1"/>
</dbReference>
<feature type="signal peptide" evidence="11">
    <location>
        <begin position="1"/>
        <end position="28"/>
    </location>
</feature>
<gene>
    <name evidence="13" type="ORF">ACFFK0_13215</name>
</gene>
<dbReference type="InterPro" id="IPR003594">
    <property type="entry name" value="HATPase_dom"/>
</dbReference>
<keyword evidence="8" id="KW-0902">Two-component regulatory system</keyword>
<dbReference type="InterPro" id="IPR004358">
    <property type="entry name" value="Sig_transdc_His_kin-like_C"/>
</dbReference>
<dbReference type="PANTHER" id="PTHR43711">
    <property type="entry name" value="TWO-COMPONENT HISTIDINE KINASE"/>
    <property type="match status" value="1"/>
</dbReference>
<dbReference type="SMART" id="SM00388">
    <property type="entry name" value="HisKA"/>
    <property type="match status" value="1"/>
</dbReference>
<evidence type="ECO:0000256" key="4">
    <source>
        <dbReference type="ARBA" id="ARBA00022679"/>
    </source>
</evidence>
<keyword evidence="7 13" id="KW-0067">ATP-binding</keyword>
<dbReference type="InterPro" id="IPR005467">
    <property type="entry name" value="His_kinase_dom"/>
</dbReference>
<feature type="domain" description="Histidine kinase" evidence="12">
    <location>
        <begin position="472"/>
        <end position="698"/>
    </location>
</feature>
<dbReference type="InterPro" id="IPR008979">
    <property type="entry name" value="Galactose-bd-like_sf"/>
</dbReference>
<dbReference type="SUPFAM" id="SSF55874">
    <property type="entry name" value="ATPase domain of HSP90 chaperone/DNA topoisomerase II/histidine kinase"/>
    <property type="match status" value="1"/>
</dbReference>
<dbReference type="Gene3D" id="3.30.565.10">
    <property type="entry name" value="Histidine kinase-like ATPase, C-terminal domain"/>
    <property type="match status" value="1"/>
</dbReference>